<dbReference type="EMBL" id="BCMM01000035">
    <property type="protein sequence ID" value="GAQ65890.1"/>
    <property type="molecule type" value="Genomic_DNA"/>
</dbReference>
<evidence type="ECO:0000256" key="1">
    <source>
        <dbReference type="SAM" id="MobiDB-lite"/>
    </source>
</evidence>
<name>A0A100JUF9_STRSC</name>
<comment type="caution">
    <text evidence="2">The sequence shown here is derived from an EMBL/GenBank/DDBJ whole genome shotgun (WGS) entry which is preliminary data.</text>
</comment>
<accession>A0A100JUF9</accession>
<sequence>MSDVHTIQPPTADSHEADGHGRHRGQIAAQEAEKTSPRGRHRKPAEHTEPTTSA</sequence>
<dbReference type="Proteomes" id="UP000067448">
    <property type="component" value="Unassembled WGS sequence"/>
</dbReference>
<reference evidence="2 3" key="2">
    <citation type="journal article" date="2016" name="Genome Announc.">
        <title>Draft Genome Sequences of Streptomyces scabiei S58, Streptomyces turgidiscabies T45, and Streptomyces acidiscabies a10, the Pathogens of Potato Common Scab, Isolated in Japan.</title>
        <authorList>
            <person name="Tomihama T."/>
            <person name="Nishi Y."/>
            <person name="Sakai M."/>
            <person name="Ikenaga M."/>
            <person name="Okubo T."/>
            <person name="Ikeda S."/>
        </authorList>
    </citation>
    <scope>NUCLEOTIDE SEQUENCE [LARGE SCALE GENOMIC DNA]</scope>
    <source>
        <strain evidence="2 3">S58</strain>
    </source>
</reference>
<feature type="compositionally biased region" description="Basic and acidic residues" evidence="1">
    <location>
        <begin position="45"/>
        <end position="54"/>
    </location>
</feature>
<evidence type="ECO:0000313" key="3">
    <source>
        <dbReference type="Proteomes" id="UP000067448"/>
    </source>
</evidence>
<protein>
    <submittedName>
        <fullName evidence="2">Uncharacterized protein</fullName>
    </submittedName>
</protein>
<dbReference type="RefSeq" id="WP_199845586.1">
    <property type="nucleotide sequence ID" value="NZ_BCMM01000035.1"/>
</dbReference>
<reference evidence="3" key="3">
    <citation type="submission" date="2016-02" db="EMBL/GenBank/DDBJ databases">
        <title>Draft genome of pathogenic Streptomyces sp. in Japan.</title>
        <authorList>
            <person name="Tomihama T."/>
            <person name="Ikenaga M."/>
            <person name="Sakai M."/>
            <person name="Okubo T."/>
            <person name="Ikeda S."/>
        </authorList>
    </citation>
    <scope>NUCLEOTIDE SEQUENCE [LARGE SCALE GENOMIC DNA]</scope>
    <source>
        <strain evidence="3">S58</strain>
    </source>
</reference>
<organism evidence="2 3">
    <name type="scientific">Streptomyces scabiei</name>
    <dbReference type="NCBI Taxonomy" id="1930"/>
    <lineage>
        <taxon>Bacteria</taxon>
        <taxon>Bacillati</taxon>
        <taxon>Actinomycetota</taxon>
        <taxon>Actinomycetes</taxon>
        <taxon>Kitasatosporales</taxon>
        <taxon>Streptomycetaceae</taxon>
        <taxon>Streptomyces</taxon>
    </lineage>
</organism>
<dbReference type="AlphaFoldDB" id="A0A100JUF9"/>
<feature type="region of interest" description="Disordered" evidence="1">
    <location>
        <begin position="1"/>
        <end position="54"/>
    </location>
</feature>
<evidence type="ECO:0000313" key="2">
    <source>
        <dbReference type="EMBL" id="GAQ65890.1"/>
    </source>
</evidence>
<gene>
    <name evidence="2" type="ORF">SsS58_06317</name>
</gene>
<proteinExistence type="predicted"/>
<reference evidence="3" key="1">
    <citation type="submission" date="2015-11" db="EMBL/GenBank/DDBJ databases">
        <authorList>
            <consortium name="Cross-ministerial Strategic Innovation Promotion Program (SIP) consortium"/>
            <person name="Tomihama T."/>
            <person name="Ikenaga M."/>
            <person name="Sakai M."/>
            <person name="Okubo T."/>
            <person name="Ikeda S."/>
        </authorList>
    </citation>
    <scope>NUCLEOTIDE SEQUENCE [LARGE SCALE GENOMIC DNA]</scope>
    <source>
        <strain evidence="3">S58</strain>
    </source>
</reference>